<protein>
    <submittedName>
        <fullName evidence="1">Uncharacterized protein</fullName>
    </submittedName>
</protein>
<dbReference type="EMBL" id="CM047940">
    <property type="protein sequence ID" value="KAI9904673.1"/>
    <property type="molecule type" value="Genomic_DNA"/>
</dbReference>
<evidence type="ECO:0000313" key="1">
    <source>
        <dbReference type="EMBL" id="KAI9904673.1"/>
    </source>
</evidence>
<dbReference type="Proteomes" id="UP001163324">
    <property type="component" value="Chromosome 1"/>
</dbReference>
<evidence type="ECO:0000313" key="2">
    <source>
        <dbReference type="Proteomes" id="UP001163324"/>
    </source>
</evidence>
<keyword evidence="2" id="KW-1185">Reference proteome</keyword>
<proteinExistence type="predicted"/>
<sequence>MASESASAWPPSASTIAATALALAATATVLVAAANRPARGGALRSPRKTVRAEDMEGLVYREGLFPGARDVETPYGTVRAYEFGPEDGQKVLFIHGISTPCVTLGPIAEGLAARGYRVLLYDLFGRGFSDGVVDLPHDARLYVSQALLVLASSPLSWTGAGASSPMHVVGYSLGGGIAVHLASSLPAAAISSLVLLAPAGLIRPERFGVASRVLFKSGLVPDAILAPLTRRRLQRPIASARKSAKNPEAEALAVAEAVDPAAAAVAANTLSRDVLSYVRWMVRNHAGFVPAFMSSIRHAPLTDQHDAWGKLAARPRGATVVVLAEDDEIIDVGDMEDDALPLVGGKDRVHWRVLPGGHDFVMTHADDILTELHGIWA</sequence>
<gene>
    <name evidence="1" type="ORF">N3K66_001202</name>
</gene>
<organism evidence="1 2">
    <name type="scientific">Trichothecium roseum</name>
    <dbReference type="NCBI Taxonomy" id="47278"/>
    <lineage>
        <taxon>Eukaryota</taxon>
        <taxon>Fungi</taxon>
        <taxon>Dikarya</taxon>
        <taxon>Ascomycota</taxon>
        <taxon>Pezizomycotina</taxon>
        <taxon>Sordariomycetes</taxon>
        <taxon>Hypocreomycetidae</taxon>
        <taxon>Hypocreales</taxon>
        <taxon>Hypocreales incertae sedis</taxon>
        <taxon>Trichothecium</taxon>
    </lineage>
</organism>
<reference evidence="1" key="1">
    <citation type="submission" date="2022-10" db="EMBL/GenBank/DDBJ databases">
        <title>Complete Genome of Trichothecium roseum strain YXFP-22015, a Plant Pathogen Isolated from Citrus.</title>
        <authorList>
            <person name="Wang Y."/>
            <person name="Zhu L."/>
        </authorList>
    </citation>
    <scope>NUCLEOTIDE SEQUENCE</scope>
    <source>
        <strain evidence="1">YXFP-22015</strain>
    </source>
</reference>
<accession>A0ACC0VGT2</accession>
<name>A0ACC0VGT2_9HYPO</name>
<comment type="caution">
    <text evidence="1">The sequence shown here is derived from an EMBL/GenBank/DDBJ whole genome shotgun (WGS) entry which is preliminary data.</text>
</comment>